<keyword evidence="5" id="KW-0186">Copper</keyword>
<keyword evidence="5" id="KW-0187">Copper transport</keyword>
<sequence length="199" mass="22865">MMHMWYWFGNNLGNFLLPGYNVVTTTSFFCTCLGLFALAILYEGMKVLQIKLQHSNVILAQKQSQRTLDNSCLLSKISSRFIGVHISLHCIHWSAWTFQVFHWALRTSLGYILMLAVMTYNVYISIAIVLGGCFGYWIFGPKLVEYNVKQYYEKQRLLDCDKECPGHTTNHERHDSTVSIVAEELVTEATVEVHMPKDA</sequence>
<reference evidence="6 7" key="1">
    <citation type="submission" date="2024-08" db="EMBL/GenBank/DDBJ databases">
        <authorList>
            <person name="Will J Nash"/>
            <person name="Angela Man"/>
            <person name="Seanna McTaggart"/>
            <person name="Kendall Baker"/>
            <person name="Tom Barker"/>
            <person name="Leah Catchpole"/>
            <person name="Alex Durrant"/>
            <person name="Karim Gharbi"/>
            <person name="Naomi Irish"/>
            <person name="Gemy Kaithakottil"/>
            <person name="Debby Ku"/>
            <person name="Aaliyah Providence"/>
            <person name="Felix Shaw"/>
            <person name="David Swarbreck"/>
            <person name="Chris Watkins"/>
            <person name="Ann M. McCartney"/>
            <person name="Giulio Formenti"/>
            <person name="Alice Mouton"/>
            <person name="Noel Vella"/>
            <person name="Bjorn M von Reumont"/>
            <person name="Adriana Vella"/>
            <person name="Wilfried Haerty"/>
        </authorList>
    </citation>
    <scope>NUCLEOTIDE SEQUENCE [LARGE SCALE GENOMIC DNA]</scope>
</reference>
<proteinExistence type="inferred from homology"/>
<dbReference type="EMBL" id="CAXAJV020001296">
    <property type="protein sequence ID" value="CAL7947858.1"/>
    <property type="molecule type" value="Genomic_DNA"/>
</dbReference>
<dbReference type="Pfam" id="PF04145">
    <property type="entry name" value="Ctr"/>
    <property type="match status" value="1"/>
</dbReference>
<keyword evidence="2 5" id="KW-0812">Transmembrane</keyword>
<evidence type="ECO:0000256" key="5">
    <source>
        <dbReference type="RuleBase" id="RU367022"/>
    </source>
</evidence>
<feature type="transmembrane region" description="Helical" evidence="5">
    <location>
        <begin position="20"/>
        <end position="42"/>
    </location>
</feature>
<organism evidence="6 7">
    <name type="scientific">Xylocopa violacea</name>
    <name type="common">Violet carpenter bee</name>
    <name type="synonym">Apis violacea</name>
    <dbReference type="NCBI Taxonomy" id="135666"/>
    <lineage>
        <taxon>Eukaryota</taxon>
        <taxon>Metazoa</taxon>
        <taxon>Ecdysozoa</taxon>
        <taxon>Arthropoda</taxon>
        <taxon>Hexapoda</taxon>
        <taxon>Insecta</taxon>
        <taxon>Pterygota</taxon>
        <taxon>Neoptera</taxon>
        <taxon>Endopterygota</taxon>
        <taxon>Hymenoptera</taxon>
        <taxon>Apocrita</taxon>
        <taxon>Aculeata</taxon>
        <taxon>Apoidea</taxon>
        <taxon>Anthophila</taxon>
        <taxon>Apidae</taxon>
        <taxon>Xylocopa</taxon>
        <taxon>Xylocopa</taxon>
    </lineage>
</organism>
<keyword evidence="3 5" id="KW-1133">Transmembrane helix</keyword>
<evidence type="ECO:0000256" key="1">
    <source>
        <dbReference type="ARBA" id="ARBA00004141"/>
    </source>
</evidence>
<keyword evidence="5" id="KW-0406">Ion transport</keyword>
<gene>
    <name evidence="6" type="ORF">XYLVIOL_LOCUS8552</name>
</gene>
<evidence type="ECO:0000313" key="7">
    <source>
        <dbReference type="Proteomes" id="UP001642520"/>
    </source>
</evidence>
<comment type="subcellular location">
    <subcellularLocation>
        <location evidence="1 5">Membrane</location>
        <topology evidence="1 5">Multi-pass membrane protein</topology>
    </subcellularLocation>
</comment>
<comment type="caution">
    <text evidence="6">The sequence shown here is derived from an EMBL/GenBank/DDBJ whole genome shotgun (WGS) entry which is preliminary data.</text>
</comment>
<evidence type="ECO:0000256" key="4">
    <source>
        <dbReference type="ARBA" id="ARBA00023136"/>
    </source>
</evidence>
<keyword evidence="7" id="KW-1185">Reference proteome</keyword>
<dbReference type="InterPro" id="IPR007274">
    <property type="entry name" value="Cop_transporter"/>
</dbReference>
<evidence type="ECO:0000256" key="3">
    <source>
        <dbReference type="ARBA" id="ARBA00022989"/>
    </source>
</evidence>
<name>A0ABP1P5S6_XYLVO</name>
<comment type="similarity">
    <text evidence="5">Belongs to the copper transporter (Ctr) (TC 1.A.56) family. SLC31A subfamily.</text>
</comment>
<accession>A0ABP1P5S6</accession>
<dbReference type="PANTHER" id="PTHR12483:SF27">
    <property type="entry name" value="COPPER TRANSPORT PROTEIN CTR1"/>
    <property type="match status" value="1"/>
</dbReference>
<keyword evidence="5" id="KW-0813">Transport</keyword>
<keyword evidence="4 5" id="KW-0472">Membrane</keyword>
<dbReference type="PANTHER" id="PTHR12483">
    <property type="entry name" value="SOLUTE CARRIER FAMILY 31 COPPER TRANSPORTERS"/>
    <property type="match status" value="1"/>
</dbReference>
<feature type="transmembrane region" description="Helical" evidence="5">
    <location>
        <begin position="111"/>
        <end position="139"/>
    </location>
</feature>
<feature type="transmembrane region" description="Helical" evidence="5">
    <location>
        <begin position="81"/>
        <end position="105"/>
    </location>
</feature>
<dbReference type="Proteomes" id="UP001642520">
    <property type="component" value="Unassembled WGS sequence"/>
</dbReference>
<protein>
    <recommendedName>
        <fullName evidence="5">Copper transport protein</fullName>
    </recommendedName>
</protein>
<evidence type="ECO:0000256" key="2">
    <source>
        <dbReference type="ARBA" id="ARBA00022692"/>
    </source>
</evidence>
<evidence type="ECO:0000313" key="6">
    <source>
        <dbReference type="EMBL" id="CAL7947858.1"/>
    </source>
</evidence>